<keyword evidence="3 7" id="KW-0378">Hydrolase</keyword>
<dbReference type="InterPro" id="IPR024079">
    <property type="entry name" value="MetalloPept_cat_dom_sf"/>
</dbReference>
<protein>
    <submittedName>
        <fullName evidence="7">Matrixin family metalloprotease</fullName>
        <ecNumber evidence="7">3.4.24.-</ecNumber>
    </submittedName>
</protein>
<keyword evidence="7" id="KW-0482">Metalloprotease</keyword>
<sequence length="373" mass="38995">MRNATRGWEVAGQYPRAIYKTIMAVALAMSLSAVGGAANAAVPGPDVCELAEGELSVQDLPAGSSVILCDAIGRTVTHDGTGVTVPEPGMTVSVDMLTADGEAHGFTLEVGTDGKVAYDLGDGVVDTSTDGYDRPGSSNPDPASDIPAEPDTVVDPADTAEGTEVADVDAAAAPSACSDGAYSTADRKEYGTYNWYVGDGGMPGGLSRTDAKWAFMDAINNITDSYNNCGYGDTVGAKQNYLSTTSREASVNSKGQCTGRDDLSVWDAGDLKSSAVATTCTYTWSMPGVKNDLREADVRFNTHDYDFTNKPTSSCSNKYDIRSVGTHEAGHIFGLGHVGSGHSNLTMYTNSFTCKTIARTLGKGDVLALRSIY</sequence>
<evidence type="ECO:0000256" key="2">
    <source>
        <dbReference type="ARBA" id="ARBA00022723"/>
    </source>
</evidence>
<evidence type="ECO:0000313" key="8">
    <source>
        <dbReference type="Proteomes" id="UP001600650"/>
    </source>
</evidence>
<gene>
    <name evidence="7" type="ORF">ACFU0X_07475</name>
</gene>
<evidence type="ECO:0000256" key="3">
    <source>
        <dbReference type="ARBA" id="ARBA00022801"/>
    </source>
</evidence>
<dbReference type="InterPro" id="IPR001818">
    <property type="entry name" value="Pept_M10_metallopeptidase"/>
</dbReference>
<reference evidence="7 8" key="1">
    <citation type="submission" date="2024-09" db="EMBL/GenBank/DDBJ databases">
        <title>The Natural Products Discovery Center: Release of the First 8490 Sequenced Strains for Exploring Actinobacteria Biosynthetic Diversity.</title>
        <authorList>
            <person name="Kalkreuter E."/>
            <person name="Kautsar S.A."/>
            <person name="Yang D."/>
            <person name="Bader C.D."/>
            <person name="Teijaro C.N."/>
            <person name="Fluegel L."/>
            <person name="Davis C.M."/>
            <person name="Simpson J.R."/>
            <person name="Lauterbach L."/>
            <person name="Steele A.D."/>
            <person name="Gui C."/>
            <person name="Meng S."/>
            <person name="Li G."/>
            <person name="Viehrig K."/>
            <person name="Ye F."/>
            <person name="Su P."/>
            <person name="Kiefer A.F."/>
            <person name="Nichols A."/>
            <person name="Cepeda A.J."/>
            <person name="Yan W."/>
            <person name="Fan B."/>
            <person name="Jiang Y."/>
            <person name="Adhikari A."/>
            <person name="Zheng C.-J."/>
            <person name="Schuster L."/>
            <person name="Cowan T.M."/>
            <person name="Smanski M.J."/>
            <person name="Chevrette M.G."/>
            <person name="De Carvalho L.P.S."/>
            <person name="Shen B."/>
        </authorList>
    </citation>
    <scope>NUCLEOTIDE SEQUENCE [LARGE SCALE GENOMIC DNA]</scope>
    <source>
        <strain evidence="7 8">NPDC057399</strain>
    </source>
</reference>
<feature type="region of interest" description="Disordered" evidence="5">
    <location>
        <begin position="126"/>
        <end position="156"/>
    </location>
</feature>
<keyword evidence="1" id="KW-0645">Protease</keyword>
<feature type="compositionally biased region" description="Polar residues" evidence="5">
    <location>
        <begin position="126"/>
        <end position="141"/>
    </location>
</feature>
<evidence type="ECO:0000313" key="7">
    <source>
        <dbReference type="EMBL" id="MFE7962876.1"/>
    </source>
</evidence>
<dbReference type="GO" id="GO:0008237">
    <property type="term" value="F:metallopeptidase activity"/>
    <property type="evidence" value="ECO:0007669"/>
    <property type="project" value="UniProtKB-KW"/>
</dbReference>
<dbReference type="Pfam" id="PF00413">
    <property type="entry name" value="Peptidase_M10"/>
    <property type="match status" value="1"/>
</dbReference>
<accession>A0ABW6JBZ4</accession>
<evidence type="ECO:0000259" key="6">
    <source>
        <dbReference type="Pfam" id="PF00413"/>
    </source>
</evidence>
<dbReference type="EC" id="3.4.24.-" evidence="7"/>
<evidence type="ECO:0000256" key="5">
    <source>
        <dbReference type="SAM" id="MobiDB-lite"/>
    </source>
</evidence>
<dbReference type="EMBL" id="JBHVBU010000014">
    <property type="protein sequence ID" value="MFE7962876.1"/>
    <property type="molecule type" value="Genomic_DNA"/>
</dbReference>
<dbReference type="Proteomes" id="UP001600650">
    <property type="component" value="Unassembled WGS sequence"/>
</dbReference>
<name>A0ABW6JBZ4_STRCE</name>
<proteinExistence type="predicted"/>
<dbReference type="RefSeq" id="WP_279954280.1">
    <property type="nucleotide sequence ID" value="NZ_JBHVBU010000014.1"/>
</dbReference>
<keyword evidence="2" id="KW-0479">Metal-binding</keyword>
<evidence type="ECO:0000256" key="4">
    <source>
        <dbReference type="ARBA" id="ARBA00022833"/>
    </source>
</evidence>
<feature type="domain" description="Peptidase M10 metallopeptidase" evidence="6">
    <location>
        <begin position="295"/>
        <end position="373"/>
    </location>
</feature>
<evidence type="ECO:0000256" key="1">
    <source>
        <dbReference type="ARBA" id="ARBA00022670"/>
    </source>
</evidence>
<organism evidence="7 8">
    <name type="scientific">Streptomyces cellulosae</name>
    <dbReference type="NCBI Taxonomy" id="1968"/>
    <lineage>
        <taxon>Bacteria</taxon>
        <taxon>Bacillati</taxon>
        <taxon>Actinomycetota</taxon>
        <taxon>Actinomycetes</taxon>
        <taxon>Kitasatosporales</taxon>
        <taxon>Streptomycetaceae</taxon>
        <taxon>Streptomyces</taxon>
    </lineage>
</organism>
<dbReference type="SUPFAM" id="SSF55486">
    <property type="entry name" value="Metalloproteases ('zincins'), catalytic domain"/>
    <property type="match status" value="1"/>
</dbReference>
<keyword evidence="8" id="KW-1185">Reference proteome</keyword>
<dbReference type="Gene3D" id="3.40.390.10">
    <property type="entry name" value="Collagenase (Catalytic Domain)"/>
    <property type="match status" value="1"/>
</dbReference>
<keyword evidence="4" id="KW-0862">Zinc</keyword>
<comment type="caution">
    <text evidence="7">The sequence shown here is derived from an EMBL/GenBank/DDBJ whole genome shotgun (WGS) entry which is preliminary data.</text>
</comment>